<comment type="subcellular location">
    <subcellularLocation>
        <location evidence="2">Cytoplasm</location>
    </subcellularLocation>
    <subcellularLocation>
        <location evidence="1">Golgi apparatus membrane</location>
        <topology evidence="1">Single-pass type II membrane protein</topology>
    </subcellularLocation>
</comment>
<sequence length="320" mass="36704">MLPPIKNGEVETGYTTSLRKDDSRNKYCTFFMRITKIILLVLTLAISIYILLNVHQPTASLVLRNVQGLIYPGLKILRFFSVPVIRKFPSLTDLYDESCLLENPYFYVHEMECWPCQDVYSVTQLTSSINQSTYLSGTPYVTRSSQQVVPFAILKNLYKNNQALFDQESSGIKSTSYKISDLKDVFNKATDELGFSEIHVSWRINRMTAARVIRKLFPRPAALPERSGQSVERYVMIDGAKAPPYPLPNMECSFISVKQANGQRTIVLKPSAECNRECRMVSVVLQPSDILWYNWWYWRPISFSVEATTEISISYISSYC</sequence>
<dbReference type="PANTHER" id="PTHR35259">
    <property type="entry name" value="BOMBESIN RECEPTOR-ACTIVATED PROTEIN C6ORF89"/>
    <property type="match status" value="1"/>
</dbReference>
<evidence type="ECO:0000313" key="11">
    <source>
        <dbReference type="Proteomes" id="UP001516400"/>
    </source>
</evidence>
<evidence type="ECO:0000256" key="4">
    <source>
        <dbReference type="ARBA" id="ARBA00022692"/>
    </source>
</evidence>
<keyword evidence="8 9" id="KW-0472">Membrane</keyword>
<organism evidence="10 11">
    <name type="scientific">Cryptolaemus montrouzieri</name>
    <dbReference type="NCBI Taxonomy" id="559131"/>
    <lineage>
        <taxon>Eukaryota</taxon>
        <taxon>Metazoa</taxon>
        <taxon>Ecdysozoa</taxon>
        <taxon>Arthropoda</taxon>
        <taxon>Hexapoda</taxon>
        <taxon>Insecta</taxon>
        <taxon>Pterygota</taxon>
        <taxon>Neoptera</taxon>
        <taxon>Endopterygota</taxon>
        <taxon>Coleoptera</taxon>
        <taxon>Polyphaga</taxon>
        <taxon>Cucujiformia</taxon>
        <taxon>Coccinelloidea</taxon>
        <taxon>Coccinellidae</taxon>
        <taxon>Scymninae</taxon>
        <taxon>Scymnini</taxon>
        <taxon>Cryptolaemus</taxon>
    </lineage>
</organism>
<evidence type="ECO:0000256" key="9">
    <source>
        <dbReference type="SAM" id="Phobius"/>
    </source>
</evidence>
<evidence type="ECO:0000313" key="10">
    <source>
        <dbReference type="EMBL" id="KAL3290557.1"/>
    </source>
</evidence>
<evidence type="ECO:0000256" key="7">
    <source>
        <dbReference type="ARBA" id="ARBA00023034"/>
    </source>
</evidence>
<dbReference type="Proteomes" id="UP001516400">
    <property type="component" value="Unassembled WGS sequence"/>
</dbReference>
<evidence type="ECO:0000256" key="2">
    <source>
        <dbReference type="ARBA" id="ARBA00004496"/>
    </source>
</evidence>
<reference evidence="10 11" key="1">
    <citation type="journal article" date="2021" name="BMC Biol.">
        <title>Horizontally acquired antibacterial genes associated with adaptive radiation of ladybird beetles.</title>
        <authorList>
            <person name="Li H.S."/>
            <person name="Tang X.F."/>
            <person name="Huang Y.H."/>
            <person name="Xu Z.Y."/>
            <person name="Chen M.L."/>
            <person name="Du X.Y."/>
            <person name="Qiu B.Y."/>
            <person name="Chen P.T."/>
            <person name="Zhang W."/>
            <person name="Slipinski A."/>
            <person name="Escalona H.E."/>
            <person name="Waterhouse R.M."/>
            <person name="Zwick A."/>
            <person name="Pang H."/>
        </authorList>
    </citation>
    <scope>NUCLEOTIDE SEQUENCE [LARGE SCALE GENOMIC DNA]</scope>
    <source>
        <strain evidence="10">SYSU2018</strain>
    </source>
</reference>
<comment type="caution">
    <text evidence="10">The sequence shown here is derived from an EMBL/GenBank/DDBJ whole genome shotgun (WGS) entry which is preliminary data.</text>
</comment>
<evidence type="ECO:0000256" key="1">
    <source>
        <dbReference type="ARBA" id="ARBA00004323"/>
    </source>
</evidence>
<keyword evidence="3" id="KW-0963">Cytoplasm</keyword>
<dbReference type="PANTHER" id="PTHR35259:SF1">
    <property type="entry name" value="BOMBESIN RECEPTOR-ACTIVATED PROTEIN C6ORF89"/>
    <property type="match status" value="1"/>
</dbReference>
<protein>
    <submittedName>
        <fullName evidence="10">Uncharacterized protein</fullName>
    </submittedName>
</protein>
<keyword evidence="4 9" id="KW-0812">Transmembrane</keyword>
<dbReference type="InterPro" id="IPR038757">
    <property type="entry name" value="BRAP"/>
</dbReference>
<evidence type="ECO:0000256" key="8">
    <source>
        <dbReference type="ARBA" id="ARBA00023136"/>
    </source>
</evidence>
<proteinExistence type="predicted"/>
<evidence type="ECO:0000256" key="5">
    <source>
        <dbReference type="ARBA" id="ARBA00022968"/>
    </source>
</evidence>
<keyword evidence="11" id="KW-1185">Reference proteome</keyword>
<keyword evidence="5" id="KW-0735">Signal-anchor</keyword>
<name>A0ABD2PHX0_9CUCU</name>
<dbReference type="GO" id="GO:0000139">
    <property type="term" value="C:Golgi membrane"/>
    <property type="evidence" value="ECO:0007669"/>
    <property type="project" value="UniProtKB-SubCell"/>
</dbReference>
<dbReference type="EMBL" id="JABFTP020000188">
    <property type="protein sequence ID" value="KAL3290557.1"/>
    <property type="molecule type" value="Genomic_DNA"/>
</dbReference>
<keyword evidence="6 9" id="KW-1133">Transmembrane helix</keyword>
<accession>A0ABD2PHX0</accession>
<gene>
    <name evidence="10" type="ORF">HHI36_023948</name>
</gene>
<evidence type="ECO:0000256" key="6">
    <source>
        <dbReference type="ARBA" id="ARBA00022989"/>
    </source>
</evidence>
<keyword evidence="7" id="KW-0333">Golgi apparatus</keyword>
<dbReference type="AlphaFoldDB" id="A0ABD2PHX0"/>
<evidence type="ECO:0000256" key="3">
    <source>
        <dbReference type="ARBA" id="ARBA00022490"/>
    </source>
</evidence>
<feature type="transmembrane region" description="Helical" evidence="9">
    <location>
        <begin position="30"/>
        <end position="52"/>
    </location>
</feature>